<dbReference type="PROSITE" id="PS51078">
    <property type="entry name" value="ICLR_ED"/>
    <property type="match status" value="1"/>
</dbReference>
<evidence type="ECO:0000313" key="8">
    <source>
        <dbReference type="Proteomes" id="UP001479933"/>
    </source>
</evidence>
<dbReference type="Proteomes" id="UP001479933">
    <property type="component" value="Chromosome"/>
</dbReference>
<dbReference type="Gene3D" id="1.10.10.10">
    <property type="entry name" value="Winged helix-like DNA-binding domain superfamily/Winged helix DNA-binding domain"/>
    <property type="match status" value="1"/>
</dbReference>
<dbReference type="RefSeq" id="WP_084247480.1">
    <property type="nucleotide sequence ID" value="NZ_CP136137.1"/>
</dbReference>
<dbReference type="PROSITE" id="PS51077">
    <property type="entry name" value="HTH_ICLR"/>
    <property type="match status" value="1"/>
</dbReference>
<evidence type="ECO:0000256" key="4">
    <source>
        <dbReference type="SAM" id="MobiDB-lite"/>
    </source>
</evidence>
<evidence type="ECO:0000259" key="5">
    <source>
        <dbReference type="PROSITE" id="PS51077"/>
    </source>
</evidence>
<reference evidence="7 8" key="1">
    <citation type="journal article" date="2023" name="Virus Evol.">
        <title>Computational host range prediction-The good, the bad, and the ugly.</title>
        <authorList>
            <person name="Howell A.A."/>
            <person name="Versoza C.J."/>
            <person name="Pfeifer S.P."/>
        </authorList>
    </citation>
    <scope>NUCLEOTIDE SEQUENCE [LARGE SCALE GENOMIC DNA]</scope>
    <source>
        <strain evidence="7 8">1610/1b</strain>
    </source>
</reference>
<keyword evidence="3" id="KW-0804">Transcription</keyword>
<evidence type="ECO:0000259" key="6">
    <source>
        <dbReference type="PROSITE" id="PS51078"/>
    </source>
</evidence>
<dbReference type="Pfam" id="PF09339">
    <property type="entry name" value="HTH_IclR"/>
    <property type="match status" value="1"/>
</dbReference>
<dbReference type="SUPFAM" id="SSF55781">
    <property type="entry name" value="GAF domain-like"/>
    <property type="match status" value="1"/>
</dbReference>
<evidence type="ECO:0000256" key="1">
    <source>
        <dbReference type="ARBA" id="ARBA00023015"/>
    </source>
</evidence>
<organism evidence="7 8">
    <name type="scientific">Gordonia hydrophobica</name>
    <dbReference type="NCBI Taxonomy" id="40516"/>
    <lineage>
        <taxon>Bacteria</taxon>
        <taxon>Bacillati</taxon>
        <taxon>Actinomycetota</taxon>
        <taxon>Actinomycetes</taxon>
        <taxon>Mycobacteriales</taxon>
        <taxon>Gordoniaceae</taxon>
        <taxon>Gordonia</taxon>
    </lineage>
</organism>
<dbReference type="Gene3D" id="3.30.450.40">
    <property type="match status" value="1"/>
</dbReference>
<feature type="domain" description="IclR-ED" evidence="6">
    <location>
        <begin position="71"/>
        <end position="295"/>
    </location>
</feature>
<dbReference type="PANTHER" id="PTHR30136">
    <property type="entry name" value="HELIX-TURN-HELIX TRANSCRIPTIONAL REGULATOR, ICLR FAMILY"/>
    <property type="match status" value="1"/>
</dbReference>
<name>A0ABZ2U4M1_9ACTN</name>
<dbReference type="SUPFAM" id="SSF46785">
    <property type="entry name" value="Winged helix' DNA-binding domain"/>
    <property type="match status" value="1"/>
</dbReference>
<sequence>MTDTVGDDGTERQSSPPTRRVVDVMSLLVEHADTSLTLADIVRATGIPRGTAHAIVTQLCTLGWLTRRGDNTLTLGVIFLAASRRAARVDVVAAAAAPALQSLVHATGLPAFLAQRDGDTITVTDQLAPDSPPGSTPAAPPVRSMQLRPPLCREFIAWSDDDTRAAWLQRAPADQRPRLTAVLAAVRDRGYSIERITDDHRAIIDALRHLDEMSAELRSRMAGLVSELSAIDYLPDELVDDVGAVSVGAPIFDDTGAVVAALVARPDRTMPVDELLRLGDAVRHSAAQVGPRLRSGPTSPLPDPSHRG</sequence>
<keyword evidence="1" id="KW-0805">Transcription regulation</keyword>
<gene>
    <name evidence="7" type="ORF">RVF87_04260</name>
</gene>
<evidence type="ECO:0000256" key="2">
    <source>
        <dbReference type="ARBA" id="ARBA00023125"/>
    </source>
</evidence>
<dbReference type="InterPro" id="IPR005471">
    <property type="entry name" value="Tscrpt_reg_IclR_N"/>
</dbReference>
<evidence type="ECO:0000256" key="3">
    <source>
        <dbReference type="ARBA" id="ARBA00023163"/>
    </source>
</evidence>
<dbReference type="InterPro" id="IPR014757">
    <property type="entry name" value="Tscrpt_reg_IclR_C"/>
</dbReference>
<protein>
    <submittedName>
        <fullName evidence="7">Helix-turn-helix domain-containing protein</fullName>
    </submittedName>
</protein>
<dbReference type="SMART" id="SM00346">
    <property type="entry name" value="HTH_ICLR"/>
    <property type="match status" value="1"/>
</dbReference>
<dbReference type="InterPro" id="IPR029016">
    <property type="entry name" value="GAF-like_dom_sf"/>
</dbReference>
<dbReference type="InterPro" id="IPR036390">
    <property type="entry name" value="WH_DNA-bd_sf"/>
</dbReference>
<dbReference type="PANTHER" id="PTHR30136:SF24">
    <property type="entry name" value="HTH-TYPE TRANSCRIPTIONAL REPRESSOR ALLR"/>
    <property type="match status" value="1"/>
</dbReference>
<proteinExistence type="predicted"/>
<keyword evidence="2" id="KW-0238">DNA-binding</keyword>
<dbReference type="EMBL" id="CP136137">
    <property type="protein sequence ID" value="WYY08296.1"/>
    <property type="molecule type" value="Genomic_DNA"/>
</dbReference>
<dbReference type="InterPro" id="IPR050707">
    <property type="entry name" value="HTH_MetabolicPath_Reg"/>
</dbReference>
<accession>A0ABZ2U4M1</accession>
<evidence type="ECO:0000313" key="7">
    <source>
        <dbReference type="EMBL" id="WYY08296.1"/>
    </source>
</evidence>
<feature type="domain" description="HTH iclR-type" evidence="5">
    <location>
        <begin position="15"/>
        <end position="77"/>
    </location>
</feature>
<feature type="region of interest" description="Disordered" evidence="4">
    <location>
        <begin position="286"/>
        <end position="308"/>
    </location>
</feature>
<dbReference type="InterPro" id="IPR036388">
    <property type="entry name" value="WH-like_DNA-bd_sf"/>
</dbReference>
<feature type="compositionally biased region" description="Pro residues" evidence="4">
    <location>
        <begin position="299"/>
        <end position="308"/>
    </location>
</feature>
<keyword evidence="8" id="KW-1185">Reference proteome</keyword>